<dbReference type="GO" id="GO:0140664">
    <property type="term" value="F:ATP-dependent DNA damage sensor activity"/>
    <property type="evidence" value="ECO:0007669"/>
    <property type="project" value="InterPro"/>
</dbReference>
<keyword evidence="4 5" id="KW-0234">DNA repair</keyword>
<feature type="domain" description="MutL C-terminal dimerisation" evidence="6">
    <location>
        <begin position="428"/>
        <end position="571"/>
    </location>
</feature>
<dbReference type="PANTHER" id="PTHR10073:SF12">
    <property type="entry name" value="DNA MISMATCH REPAIR PROTEIN MLH1"/>
    <property type="match status" value="1"/>
</dbReference>
<dbReference type="GO" id="GO:0032300">
    <property type="term" value="C:mismatch repair complex"/>
    <property type="evidence" value="ECO:0007669"/>
    <property type="project" value="InterPro"/>
</dbReference>
<dbReference type="RefSeq" id="WP_130412149.1">
    <property type="nucleotide sequence ID" value="NZ_SHKX01000011.1"/>
</dbReference>
<evidence type="ECO:0000259" key="7">
    <source>
        <dbReference type="SMART" id="SM01340"/>
    </source>
</evidence>
<dbReference type="NCBIfam" id="TIGR00585">
    <property type="entry name" value="mutl"/>
    <property type="match status" value="1"/>
</dbReference>
<dbReference type="CDD" id="cd16926">
    <property type="entry name" value="HATPase_MutL-MLH-PMS-like"/>
    <property type="match status" value="1"/>
</dbReference>
<evidence type="ECO:0000313" key="9">
    <source>
        <dbReference type="Proteomes" id="UP000292423"/>
    </source>
</evidence>
<dbReference type="Pfam" id="PF01119">
    <property type="entry name" value="DNA_mis_repair"/>
    <property type="match status" value="1"/>
</dbReference>
<dbReference type="SUPFAM" id="SSF54211">
    <property type="entry name" value="Ribosomal protein S5 domain 2-like"/>
    <property type="match status" value="1"/>
</dbReference>
<dbReference type="SMART" id="SM01340">
    <property type="entry name" value="DNA_mis_repair"/>
    <property type="match status" value="1"/>
</dbReference>
<dbReference type="GO" id="GO:0006298">
    <property type="term" value="P:mismatch repair"/>
    <property type="evidence" value="ECO:0007669"/>
    <property type="project" value="UniProtKB-UniRule"/>
</dbReference>
<feature type="domain" description="DNA mismatch repair protein S5" evidence="7">
    <location>
        <begin position="214"/>
        <end position="332"/>
    </location>
</feature>
<comment type="function">
    <text evidence="5">This protein is involved in the repair of mismatches in DNA. It is required for dam-dependent methyl-directed DNA mismatch repair. May act as a 'molecular matchmaker', a protein that promotes the formation of a stable complex between two or more DNA-binding proteins in an ATP-dependent manner without itself being part of a final effector complex.</text>
</comment>
<dbReference type="FunFam" id="3.30.565.10:FF:000003">
    <property type="entry name" value="DNA mismatch repair endonuclease MutL"/>
    <property type="match status" value="1"/>
</dbReference>
<keyword evidence="3 5" id="KW-0227">DNA damage</keyword>
<dbReference type="InterPro" id="IPR014790">
    <property type="entry name" value="MutL_C"/>
</dbReference>
<keyword evidence="9" id="KW-1185">Reference proteome</keyword>
<dbReference type="InterPro" id="IPR014721">
    <property type="entry name" value="Ribsml_uS5_D2-typ_fold_subgr"/>
</dbReference>
<dbReference type="InterPro" id="IPR020667">
    <property type="entry name" value="DNA_mismatch_repair_MutL"/>
</dbReference>
<dbReference type="AlphaFoldDB" id="A0A4Q7Z911"/>
<dbReference type="SUPFAM" id="SSF55874">
    <property type="entry name" value="ATPase domain of HSP90 chaperone/DNA topoisomerase II/histidine kinase"/>
    <property type="match status" value="1"/>
</dbReference>
<dbReference type="GO" id="GO:0005524">
    <property type="term" value="F:ATP binding"/>
    <property type="evidence" value="ECO:0007669"/>
    <property type="project" value="InterPro"/>
</dbReference>
<dbReference type="SMART" id="SM00853">
    <property type="entry name" value="MutL_C"/>
    <property type="match status" value="1"/>
</dbReference>
<protein>
    <recommendedName>
        <fullName evidence="2 5">DNA mismatch repair protein MutL</fullName>
    </recommendedName>
</protein>
<evidence type="ECO:0000256" key="5">
    <source>
        <dbReference type="HAMAP-Rule" id="MF_00149"/>
    </source>
</evidence>
<evidence type="ECO:0000256" key="3">
    <source>
        <dbReference type="ARBA" id="ARBA00022763"/>
    </source>
</evidence>
<evidence type="ECO:0000256" key="2">
    <source>
        <dbReference type="ARBA" id="ARBA00021975"/>
    </source>
</evidence>
<dbReference type="InterPro" id="IPR037198">
    <property type="entry name" value="MutL_C_sf"/>
</dbReference>
<gene>
    <name evidence="5" type="primary">mutL</name>
    <name evidence="8" type="ORF">EV700_1406</name>
</gene>
<proteinExistence type="inferred from homology"/>
<sequence length="615" mass="67457">MTGRIHLLDTRLANQIAAGEVVERPASVIKELLENALDAGATQIDIQVEEGGTRLIQIRDNGGGIDRDDLPLALARHATSKISTLEDLDAVATLGFRGEALASIASVSRLTMTSSTDDSGVGWSVHTEGRDMEPVLSAASHPRGTTVAVRDLFFNTPARRKFLRTVNTELGHLEEVVRRLCLFNFQVGFRLTHNGTLRWQFRPAPDEAEQRRRISTLCGQAFMDAATPLLVETHGLSLGGWLGSPSVARGQADMQYFYVNGRVVRDKVVTHAIRSAYSDVLAHGRHPAYVLFFELDPAAVDVNVHPTKHEVRFRDQRVVHEFLARTIHRALAGLKTVALTPETQAAGSVVPSVVAEQSLLSLAVSPGAPGAGVAWSPQPATPVPRELRDSLSDYLAPLRDLPDDAPMPRPEALPDTTAVPGMPPLGYALAQLHGIYILAQNAQGLVIVDMHAAHERLVYERLKVAWETGRLASQPLLIPQTVALSRTEAELAEQGREWFSRLGFEVDRIGEEALAIRAVPALLPKADILPLVRDVVADLREHGQSTRVEEAINELFGTMACHGAVRANRSLTLPEMNMLLRDMEATEFSSQCNHGRPTWRQMSLAELDKLFWRGR</sequence>
<evidence type="ECO:0000313" key="8">
    <source>
        <dbReference type="EMBL" id="RZU47017.1"/>
    </source>
</evidence>
<comment type="caution">
    <text evidence="8">The sequence shown here is derived from an EMBL/GenBank/DDBJ whole genome shotgun (WGS) entry which is preliminary data.</text>
</comment>
<dbReference type="EMBL" id="SHKX01000011">
    <property type="protein sequence ID" value="RZU47017.1"/>
    <property type="molecule type" value="Genomic_DNA"/>
</dbReference>
<dbReference type="InterPro" id="IPR002099">
    <property type="entry name" value="MutL/Mlh/PMS"/>
</dbReference>
<dbReference type="InterPro" id="IPR036890">
    <property type="entry name" value="HATPase_C_sf"/>
</dbReference>
<dbReference type="InterPro" id="IPR020568">
    <property type="entry name" value="Ribosomal_Su5_D2-typ_SF"/>
</dbReference>
<dbReference type="PROSITE" id="PS00058">
    <property type="entry name" value="DNA_MISMATCH_REPAIR_1"/>
    <property type="match status" value="1"/>
</dbReference>
<dbReference type="Proteomes" id="UP000292423">
    <property type="component" value="Unassembled WGS sequence"/>
</dbReference>
<evidence type="ECO:0000256" key="1">
    <source>
        <dbReference type="ARBA" id="ARBA00006082"/>
    </source>
</evidence>
<dbReference type="Gene3D" id="3.30.1370.100">
    <property type="entry name" value="MutL, C-terminal domain, regulatory subdomain"/>
    <property type="match status" value="1"/>
</dbReference>
<evidence type="ECO:0000259" key="6">
    <source>
        <dbReference type="SMART" id="SM00853"/>
    </source>
</evidence>
<dbReference type="InterPro" id="IPR013507">
    <property type="entry name" value="DNA_mismatch_S5_2-like"/>
</dbReference>
<dbReference type="Gene3D" id="3.30.1540.20">
    <property type="entry name" value="MutL, C-terminal domain, dimerisation subdomain"/>
    <property type="match status" value="1"/>
</dbReference>
<dbReference type="PANTHER" id="PTHR10073">
    <property type="entry name" value="DNA MISMATCH REPAIR PROTEIN MLH, PMS, MUTL"/>
    <property type="match status" value="1"/>
</dbReference>
<dbReference type="InterPro" id="IPR042120">
    <property type="entry name" value="MutL_C_dimsub"/>
</dbReference>
<dbReference type="NCBIfam" id="NF000949">
    <property type="entry name" value="PRK00095.1-2"/>
    <property type="match status" value="1"/>
</dbReference>
<organism evidence="8 9">
    <name type="scientific">Fluviicoccus keumensis</name>
    <dbReference type="NCBI Taxonomy" id="1435465"/>
    <lineage>
        <taxon>Bacteria</taxon>
        <taxon>Pseudomonadati</taxon>
        <taxon>Pseudomonadota</taxon>
        <taxon>Gammaproteobacteria</taxon>
        <taxon>Moraxellales</taxon>
        <taxon>Moraxellaceae</taxon>
        <taxon>Fluviicoccus</taxon>
    </lineage>
</organism>
<dbReference type="OrthoDB" id="9763467at2"/>
<dbReference type="HAMAP" id="MF_00149">
    <property type="entry name" value="DNA_mis_repair"/>
    <property type="match status" value="1"/>
</dbReference>
<dbReference type="InterPro" id="IPR038973">
    <property type="entry name" value="MutL/Mlh/Pms-like"/>
</dbReference>
<dbReference type="GO" id="GO:0016887">
    <property type="term" value="F:ATP hydrolysis activity"/>
    <property type="evidence" value="ECO:0007669"/>
    <property type="project" value="InterPro"/>
</dbReference>
<dbReference type="GO" id="GO:0030983">
    <property type="term" value="F:mismatched DNA binding"/>
    <property type="evidence" value="ECO:0007669"/>
    <property type="project" value="InterPro"/>
</dbReference>
<evidence type="ECO:0000256" key="4">
    <source>
        <dbReference type="ARBA" id="ARBA00023204"/>
    </source>
</evidence>
<dbReference type="CDD" id="cd03482">
    <property type="entry name" value="MutL_Trans_MutL"/>
    <property type="match status" value="1"/>
</dbReference>
<comment type="similarity">
    <text evidence="1 5">Belongs to the DNA mismatch repair MutL/HexB family.</text>
</comment>
<dbReference type="SUPFAM" id="SSF118116">
    <property type="entry name" value="DNA mismatch repair protein MutL"/>
    <property type="match status" value="1"/>
</dbReference>
<dbReference type="InterPro" id="IPR014762">
    <property type="entry name" value="DNA_mismatch_repair_CS"/>
</dbReference>
<reference evidence="8 9" key="1">
    <citation type="submission" date="2019-02" db="EMBL/GenBank/DDBJ databases">
        <title>Genomic Encyclopedia of Type Strains, Phase IV (KMG-IV): sequencing the most valuable type-strain genomes for metagenomic binning, comparative biology and taxonomic classification.</title>
        <authorList>
            <person name="Goeker M."/>
        </authorList>
    </citation>
    <scope>NUCLEOTIDE SEQUENCE [LARGE SCALE GENOMIC DNA]</scope>
    <source>
        <strain evidence="8 9">DSM 105135</strain>
    </source>
</reference>
<dbReference type="Gene3D" id="3.30.230.10">
    <property type="match status" value="1"/>
</dbReference>
<dbReference type="InterPro" id="IPR042121">
    <property type="entry name" value="MutL_C_regsub"/>
</dbReference>
<accession>A0A4Q7Z911</accession>
<dbReference type="Gene3D" id="3.30.565.10">
    <property type="entry name" value="Histidine kinase-like ATPase, C-terminal domain"/>
    <property type="match status" value="1"/>
</dbReference>
<dbReference type="Pfam" id="PF08676">
    <property type="entry name" value="MutL_C"/>
    <property type="match status" value="1"/>
</dbReference>
<name>A0A4Q7Z911_9GAMM</name>
<dbReference type="Pfam" id="PF13589">
    <property type="entry name" value="HATPase_c_3"/>
    <property type="match status" value="1"/>
</dbReference>